<evidence type="ECO:0000313" key="3">
    <source>
        <dbReference type="Proteomes" id="UP001500236"/>
    </source>
</evidence>
<name>A0ABP6LWJ6_9MICC</name>
<proteinExistence type="predicted"/>
<dbReference type="EMBL" id="BAAAVT010000008">
    <property type="protein sequence ID" value="GAA3062955.1"/>
    <property type="molecule type" value="Genomic_DNA"/>
</dbReference>
<dbReference type="RefSeq" id="WP_344682428.1">
    <property type="nucleotide sequence ID" value="NZ_BAAAVT010000008.1"/>
</dbReference>
<accession>A0ABP6LWJ6</accession>
<gene>
    <name evidence="2" type="ORF">GCM10010529_15290</name>
</gene>
<keyword evidence="3" id="KW-1185">Reference proteome</keyword>
<feature type="compositionally biased region" description="Polar residues" evidence="1">
    <location>
        <begin position="99"/>
        <end position="108"/>
    </location>
</feature>
<evidence type="ECO:0000256" key="1">
    <source>
        <dbReference type="SAM" id="MobiDB-lite"/>
    </source>
</evidence>
<protein>
    <recommendedName>
        <fullName evidence="4">DUF35 domain-containing protein</fullName>
    </recommendedName>
</protein>
<evidence type="ECO:0008006" key="4">
    <source>
        <dbReference type="Google" id="ProtNLM"/>
    </source>
</evidence>
<reference evidence="3" key="1">
    <citation type="journal article" date="2019" name="Int. J. Syst. Evol. Microbiol.">
        <title>The Global Catalogue of Microorganisms (GCM) 10K type strain sequencing project: providing services to taxonomists for standard genome sequencing and annotation.</title>
        <authorList>
            <consortium name="The Broad Institute Genomics Platform"/>
            <consortium name="The Broad Institute Genome Sequencing Center for Infectious Disease"/>
            <person name="Wu L."/>
            <person name="Ma J."/>
        </authorList>
    </citation>
    <scope>NUCLEOTIDE SEQUENCE [LARGE SCALE GENOMIC DNA]</scope>
    <source>
        <strain evidence="3">JCM 14309</strain>
    </source>
</reference>
<comment type="caution">
    <text evidence="2">The sequence shown here is derived from an EMBL/GenBank/DDBJ whole genome shotgun (WGS) entry which is preliminary data.</text>
</comment>
<dbReference type="Proteomes" id="UP001500236">
    <property type="component" value="Unassembled WGS sequence"/>
</dbReference>
<dbReference type="SUPFAM" id="SSF50249">
    <property type="entry name" value="Nucleic acid-binding proteins"/>
    <property type="match status" value="1"/>
</dbReference>
<feature type="region of interest" description="Disordered" evidence="1">
    <location>
        <begin position="89"/>
        <end position="108"/>
    </location>
</feature>
<organism evidence="2 3">
    <name type="scientific">Nesterenkonia aethiopica</name>
    <dbReference type="NCBI Taxonomy" id="269144"/>
    <lineage>
        <taxon>Bacteria</taxon>
        <taxon>Bacillati</taxon>
        <taxon>Actinomycetota</taxon>
        <taxon>Actinomycetes</taxon>
        <taxon>Micrococcales</taxon>
        <taxon>Micrococcaceae</taxon>
        <taxon>Nesterenkonia</taxon>
    </lineage>
</organism>
<sequence>MTIHLFRCQDCGFRCFPVRLACRRCGGEGFEPVPATRGRVLGATPTSVGVAVVDVDVDGVRLVASCPVMPTVGEELRLAASSETSGSGSLLFVPGAQHTPAQESEQHP</sequence>
<evidence type="ECO:0000313" key="2">
    <source>
        <dbReference type="EMBL" id="GAA3062955.1"/>
    </source>
</evidence>
<dbReference type="InterPro" id="IPR012340">
    <property type="entry name" value="NA-bd_OB-fold"/>
</dbReference>